<evidence type="ECO:0000256" key="2">
    <source>
        <dbReference type="ARBA" id="ARBA00006275"/>
    </source>
</evidence>
<dbReference type="EMBL" id="SDHZ01000001">
    <property type="protein sequence ID" value="RXK86573.1"/>
    <property type="molecule type" value="Genomic_DNA"/>
</dbReference>
<organism evidence="8 9">
    <name type="scientific">Filimonas effusa</name>
    <dbReference type="NCBI Taxonomy" id="2508721"/>
    <lineage>
        <taxon>Bacteria</taxon>
        <taxon>Pseudomonadati</taxon>
        <taxon>Bacteroidota</taxon>
        <taxon>Chitinophagia</taxon>
        <taxon>Chitinophagales</taxon>
        <taxon>Chitinophagaceae</taxon>
        <taxon>Filimonas</taxon>
    </lineage>
</organism>
<dbReference type="OrthoDB" id="625727at2"/>
<proteinExistence type="inferred from homology"/>
<evidence type="ECO:0000259" key="6">
    <source>
        <dbReference type="Pfam" id="PF07980"/>
    </source>
</evidence>
<keyword evidence="4" id="KW-0472">Membrane</keyword>
<sequence length="482" mass="54098">MKKIAFNIAVTGCLFLAAGCNKMLDIKDPVNSVTTREVFETDEQAATALNGMYSYLISGGELEVASGSLGTDLYSAGAITIATGHSADELYSPSLNGDYQYYFETASKITLSNPGYSDKIWRTAYKGIFNANAIIEGVNASTSKELTAAFRKRLLGEALAVRAMSYFYLVNLFEKIPLALTIDFNVLQRLPSANPADVYRQIISDLEEASGYLSEGYDGNNVERIRINKWYVKAMLARVYLFAKDYEKAFRNASEVIGQTQLFQLENLDNVFTTGSREVIFQLKQTNISYARGNATPEGYFFTGKFLTPLLMNAFETGDNRKTAWVSPITATPTRPAGFTPAKYKINFNNYEVGGFRSQYYVVMRLAEMFLVRAEANMLGGAANKNSAIDDLNEIRKRAGLTVLPYTLTAQEVTAAIAQERRIELFAEWGHRWLDLKRTNKASEVLFRISYKQPWNQHQLLYPVPPEEILWDNNLSQNEGYN</sequence>
<accession>A0A4Q1DD43</accession>
<dbReference type="Gene3D" id="1.25.40.390">
    <property type="match status" value="1"/>
</dbReference>
<protein>
    <submittedName>
        <fullName evidence="8">RagB/SusD family nutrient uptake outer membrane protein</fullName>
    </submittedName>
</protein>
<dbReference type="RefSeq" id="WP_129002322.1">
    <property type="nucleotide sequence ID" value="NZ_SDHZ01000001.1"/>
</dbReference>
<evidence type="ECO:0000313" key="8">
    <source>
        <dbReference type="EMBL" id="RXK86573.1"/>
    </source>
</evidence>
<dbReference type="InterPro" id="IPR011990">
    <property type="entry name" value="TPR-like_helical_dom_sf"/>
</dbReference>
<comment type="subcellular location">
    <subcellularLocation>
        <location evidence="1">Cell outer membrane</location>
    </subcellularLocation>
</comment>
<evidence type="ECO:0000259" key="7">
    <source>
        <dbReference type="Pfam" id="PF14322"/>
    </source>
</evidence>
<dbReference type="Pfam" id="PF14322">
    <property type="entry name" value="SusD-like_3"/>
    <property type="match status" value="1"/>
</dbReference>
<evidence type="ECO:0000256" key="3">
    <source>
        <dbReference type="ARBA" id="ARBA00022729"/>
    </source>
</evidence>
<comment type="similarity">
    <text evidence="2">Belongs to the SusD family.</text>
</comment>
<dbReference type="AlphaFoldDB" id="A0A4Q1DD43"/>
<dbReference type="Proteomes" id="UP000290545">
    <property type="component" value="Unassembled WGS sequence"/>
</dbReference>
<keyword evidence="9" id="KW-1185">Reference proteome</keyword>
<feature type="domain" description="SusD-like N-terminal" evidence="7">
    <location>
        <begin position="107"/>
        <end position="241"/>
    </location>
</feature>
<dbReference type="InterPro" id="IPR033985">
    <property type="entry name" value="SusD-like_N"/>
</dbReference>
<dbReference type="GO" id="GO:0009279">
    <property type="term" value="C:cell outer membrane"/>
    <property type="evidence" value="ECO:0007669"/>
    <property type="project" value="UniProtKB-SubCell"/>
</dbReference>
<dbReference type="PROSITE" id="PS51257">
    <property type="entry name" value="PROKAR_LIPOPROTEIN"/>
    <property type="match status" value="1"/>
</dbReference>
<feature type="domain" description="RagB/SusD" evidence="6">
    <location>
        <begin position="349"/>
        <end position="481"/>
    </location>
</feature>
<keyword evidence="3" id="KW-0732">Signal</keyword>
<keyword evidence="5" id="KW-0998">Cell outer membrane</keyword>
<evidence type="ECO:0000256" key="1">
    <source>
        <dbReference type="ARBA" id="ARBA00004442"/>
    </source>
</evidence>
<comment type="caution">
    <text evidence="8">The sequence shown here is derived from an EMBL/GenBank/DDBJ whole genome shotgun (WGS) entry which is preliminary data.</text>
</comment>
<gene>
    <name evidence="8" type="ORF">ESB13_07140</name>
</gene>
<dbReference type="Pfam" id="PF07980">
    <property type="entry name" value="SusD_RagB"/>
    <property type="match status" value="1"/>
</dbReference>
<evidence type="ECO:0000256" key="5">
    <source>
        <dbReference type="ARBA" id="ARBA00023237"/>
    </source>
</evidence>
<name>A0A4Q1DD43_9BACT</name>
<dbReference type="InterPro" id="IPR012944">
    <property type="entry name" value="SusD_RagB_dom"/>
</dbReference>
<evidence type="ECO:0000313" key="9">
    <source>
        <dbReference type="Proteomes" id="UP000290545"/>
    </source>
</evidence>
<dbReference type="SUPFAM" id="SSF48452">
    <property type="entry name" value="TPR-like"/>
    <property type="match status" value="1"/>
</dbReference>
<evidence type="ECO:0000256" key="4">
    <source>
        <dbReference type="ARBA" id="ARBA00023136"/>
    </source>
</evidence>
<dbReference type="CDD" id="cd08977">
    <property type="entry name" value="SusD"/>
    <property type="match status" value="1"/>
</dbReference>
<reference evidence="8 9" key="1">
    <citation type="submission" date="2019-01" db="EMBL/GenBank/DDBJ databases">
        <title>Filimonas sp. strain TTM-71.</title>
        <authorList>
            <person name="Chen W.-M."/>
        </authorList>
    </citation>
    <scope>NUCLEOTIDE SEQUENCE [LARGE SCALE GENOMIC DNA]</scope>
    <source>
        <strain evidence="8 9">TTM-71</strain>
    </source>
</reference>